<accession>A0A818NHA2</accession>
<gene>
    <name evidence="1" type="ORF">IZO911_LOCUS23499</name>
    <name evidence="2" type="ORF">JYZ213_LOCUS25539</name>
    <name evidence="3" type="ORF">KXQ929_LOCUS5280</name>
    <name evidence="4" type="ORF">OXD698_LOCUS25942</name>
</gene>
<dbReference type="Proteomes" id="UP000663868">
    <property type="component" value="Unassembled WGS sequence"/>
</dbReference>
<comment type="caution">
    <text evidence="3">The sequence shown here is derived from an EMBL/GenBank/DDBJ whole genome shotgun (WGS) entry which is preliminary data.</text>
</comment>
<dbReference type="EMBL" id="CAJOAZ010002531">
    <property type="protein sequence ID" value="CAF3937586.1"/>
    <property type="molecule type" value="Genomic_DNA"/>
</dbReference>
<dbReference type="EMBL" id="CAJNOE010000272">
    <property type="protein sequence ID" value="CAF1109425.1"/>
    <property type="molecule type" value="Genomic_DNA"/>
</dbReference>
<organism evidence="3 5">
    <name type="scientific">Adineta steineri</name>
    <dbReference type="NCBI Taxonomy" id="433720"/>
    <lineage>
        <taxon>Eukaryota</taxon>
        <taxon>Metazoa</taxon>
        <taxon>Spiralia</taxon>
        <taxon>Gnathifera</taxon>
        <taxon>Rotifera</taxon>
        <taxon>Eurotatoria</taxon>
        <taxon>Bdelloidea</taxon>
        <taxon>Adinetida</taxon>
        <taxon>Adinetidae</taxon>
        <taxon>Adineta</taxon>
    </lineage>
</organism>
<evidence type="ECO:0000313" key="2">
    <source>
        <dbReference type="EMBL" id="CAF1176717.1"/>
    </source>
</evidence>
<dbReference type="EMBL" id="CAJOBB010000192">
    <property type="protein sequence ID" value="CAF3603898.1"/>
    <property type="molecule type" value="Genomic_DNA"/>
</dbReference>
<dbReference type="Proteomes" id="UP000663860">
    <property type="component" value="Unassembled WGS sequence"/>
</dbReference>
<dbReference type="EMBL" id="CAJNOG010000327">
    <property type="protein sequence ID" value="CAF1176717.1"/>
    <property type="molecule type" value="Genomic_DNA"/>
</dbReference>
<evidence type="ECO:0000313" key="4">
    <source>
        <dbReference type="EMBL" id="CAF3937586.1"/>
    </source>
</evidence>
<dbReference type="Proteomes" id="UP000663845">
    <property type="component" value="Unassembled WGS sequence"/>
</dbReference>
<protein>
    <submittedName>
        <fullName evidence="3">Uncharacterized protein</fullName>
    </submittedName>
</protein>
<evidence type="ECO:0000313" key="3">
    <source>
        <dbReference type="EMBL" id="CAF3603898.1"/>
    </source>
</evidence>
<dbReference type="Proteomes" id="UP000663844">
    <property type="component" value="Unassembled WGS sequence"/>
</dbReference>
<evidence type="ECO:0000313" key="5">
    <source>
        <dbReference type="Proteomes" id="UP000663868"/>
    </source>
</evidence>
<sequence>MGTSQSQYRPHSHQNYNTCLGPAWGQTHNATPTVGNGQIHHHNHHHARAGFGFGAPRPHLRRRFYCQHMYLIKKIIKI</sequence>
<reference evidence="3" key="1">
    <citation type="submission" date="2021-02" db="EMBL/GenBank/DDBJ databases">
        <authorList>
            <person name="Nowell W R."/>
        </authorList>
    </citation>
    <scope>NUCLEOTIDE SEQUENCE</scope>
</reference>
<name>A0A818NHA2_9BILA</name>
<dbReference type="AlphaFoldDB" id="A0A818NHA2"/>
<evidence type="ECO:0000313" key="1">
    <source>
        <dbReference type="EMBL" id="CAF1109425.1"/>
    </source>
</evidence>
<proteinExistence type="predicted"/>